<dbReference type="VEuPathDB" id="FungiDB:SCHCODRAFT_02645845"/>
<name>D8QLK4_SCHCM</name>
<evidence type="ECO:0000256" key="11">
    <source>
        <dbReference type="SAM" id="SignalP"/>
    </source>
</evidence>
<comment type="similarity">
    <text evidence="2">Belongs to the BIG1 family.</text>
</comment>
<feature type="domain" description="V-type proton ATPase subunit S1/VOA1 transmembrane" evidence="12">
    <location>
        <begin position="244"/>
        <end position="282"/>
    </location>
</feature>
<dbReference type="eggNOG" id="ENOG502S5C0">
    <property type="taxonomic scope" value="Eukaryota"/>
</dbReference>
<evidence type="ECO:0000256" key="1">
    <source>
        <dbReference type="ARBA" id="ARBA00004115"/>
    </source>
</evidence>
<dbReference type="InterPro" id="IPR037654">
    <property type="entry name" value="Big1"/>
</dbReference>
<feature type="transmembrane region" description="Helical" evidence="10">
    <location>
        <begin position="250"/>
        <end position="272"/>
    </location>
</feature>
<dbReference type="GO" id="GO:0005789">
    <property type="term" value="C:endoplasmic reticulum membrane"/>
    <property type="evidence" value="ECO:0007669"/>
    <property type="project" value="UniProtKB-SubCell"/>
</dbReference>
<accession>D8QLK4</accession>
<dbReference type="EMBL" id="GL377318">
    <property type="protein sequence ID" value="EFI91278.1"/>
    <property type="molecule type" value="Genomic_DNA"/>
</dbReference>
<dbReference type="PANTHER" id="PTHR28285:SF1">
    <property type="entry name" value="PROTEIN BIG1"/>
    <property type="match status" value="1"/>
</dbReference>
<organism evidence="14">
    <name type="scientific">Schizophyllum commune (strain H4-8 / FGSC 9210)</name>
    <name type="common">Split gill fungus</name>
    <dbReference type="NCBI Taxonomy" id="578458"/>
    <lineage>
        <taxon>Eukaryota</taxon>
        <taxon>Fungi</taxon>
        <taxon>Dikarya</taxon>
        <taxon>Basidiomycota</taxon>
        <taxon>Agaricomycotina</taxon>
        <taxon>Agaricomycetes</taxon>
        <taxon>Agaricomycetidae</taxon>
        <taxon>Agaricales</taxon>
        <taxon>Schizophyllaceae</taxon>
        <taxon>Schizophyllum</taxon>
    </lineage>
</organism>
<evidence type="ECO:0000256" key="2">
    <source>
        <dbReference type="ARBA" id="ARBA00008203"/>
    </source>
</evidence>
<dbReference type="HOGENOM" id="CLU_083986_0_0_1"/>
<keyword evidence="6" id="KW-0256">Endoplasmic reticulum</keyword>
<dbReference type="KEGG" id="scm:SCHCO_02645845"/>
<evidence type="ECO:0000256" key="6">
    <source>
        <dbReference type="ARBA" id="ARBA00022824"/>
    </source>
</evidence>
<evidence type="ECO:0000259" key="12">
    <source>
        <dbReference type="Pfam" id="PF20520"/>
    </source>
</evidence>
<evidence type="ECO:0000256" key="10">
    <source>
        <dbReference type="SAM" id="Phobius"/>
    </source>
</evidence>
<sequence>MAGRTLLLAALAPAAYAYSNTLPVVSWSSVSTKIHDALPAALTDSIHVPALLNDILSHPEACEHDAILLVDQPGVHASDFRTMARDSTVAEHVANSRSSSQYPYVPAHGAFDFHSLAEAVSSQCDARLLKVSHQEEPTFIEGAKHVISMILPDVDSHHGGRKECMKESDASFSTMLEAITAKFPKHLVIYTGSTPSQHLTRRQYDSAADEDPYTNPFAELGEEAANVSQKAFAPPEGGILKKYQLLTPGLITSLLVVFFVLVPVMMAGIKALSSIQSPLRLDAPKGFNAQTKKQQ</sequence>
<dbReference type="Pfam" id="PF20520">
    <property type="entry name" value="Ac45-VOA1_TM"/>
    <property type="match status" value="1"/>
</dbReference>
<keyword evidence="8 10" id="KW-0472">Membrane</keyword>
<dbReference type="GO" id="GO:0071555">
    <property type="term" value="P:cell wall organization"/>
    <property type="evidence" value="ECO:0007669"/>
    <property type="project" value="UniProtKB-KW"/>
</dbReference>
<dbReference type="RefSeq" id="XP_003026181.1">
    <property type="nucleotide sequence ID" value="XM_003026135.1"/>
</dbReference>
<evidence type="ECO:0000313" key="13">
    <source>
        <dbReference type="EMBL" id="EFI91278.1"/>
    </source>
</evidence>
<feature type="chain" id="PRO_5003120948" description="Protein BIG1" evidence="11">
    <location>
        <begin position="18"/>
        <end position="295"/>
    </location>
</feature>
<dbReference type="InterPro" id="IPR046756">
    <property type="entry name" value="VAS1/VOA1_TM"/>
</dbReference>
<reference evidence="13 14" key="1">
    <citation type="journal article" date="2010" name="Nat. Biotechnol.">
        <title>Genome sequence of the model mushroom Schizophyllum commune.</title>
        <authorList>
            <person name="Ohm R.A."/>
            <person name="de Jong J.F."/>
            <person name="Lugones L.G."/>
            <person name="Aerts A."/>
            <person name="Kothe E."/>
            <person name="Stajich J.E."/>
            <person name="de Vries R.P."/>
            <person name="Record E."/>
            <person name="Levasseur A."/>
            <person name="Baker S.E."/>
            <person name="Bartholomew K.A."/>
            <person name="Coutinho P.M."/>
            <person name="Erdmann S."/>
            <person name="Fowler T.J."/>
            <person name="Gathman A.C."/>
            <person name="Lombard V."/>
            <person name="Henrissat B."/>
            <person name="Knabe N."/>
            <person name="Kuees U."/>
            <person name="Lilly W.W."/>
            <person name="Lindquist E."/>
            <person name="Lucas S."/>
            <person name="Magnuson J.K."/>
            <person name="Piumi F."/>
            <person name="Raudaskoski M."/>
            <person name="Salamov A."/>
            <person name="Schmutz J."/>
            <person name="Schwarze F.W.M.R."/>
            <person name="vanKuyk P.A."/>
            <person name="Horton J.S."/>
            <person name="Grigoriev I.V."/>
            <person name="Woesten H.A.B."/>
        </authorList>
    </citation>
    <scope>NUCLEOTIDE SEQUENCE [LARGE SCALE GENOMIC DNA]</scope>
    <source>
        <strain evidence="14">H4-8 / FGSC 9210</strain>
    </source>
</reference>
<keyword evidence="7 10" id="KW-1133">Transmembrane helix</keyword>
<dbReference type="OrthoDB" id="10029326at2759"/>
<feature type="signal peptide" evidence="11">
    <location>
        <begin position="1"/>
        <end position="17"/>
    </location>
</feature>
<evidence type="ECO:0000256" key="8">
    <source>
        <dbReference type="ARBA" id="ARBA00023136"/>
    </source>
</evidence>
<protein>
    <recommendedName>
        <fullName evidence="3">Protein BIG1</fullName>
    </recommendedName>
</protein>
<dbReference type="GO" id="GO:0009272">
    <property type="term" value="P:fungal-type cell wall biogenesis"/>
    <property type="evidence" value="ECO:0007669"/>
    <property type="project" value="TreeGrafter"/>
</dbReference>
<evidence type="ECO:0000256" key="9">
    <source>
        <dbReference type="ARBA" id="ARBA00023316"/>
    </source>
</evidence>
<gene>
    <name evidence="13" type="ORF">SCHCODRAFT_114723</name>
</gene>
<dbReference type="GeneID" id="9596549"/>
<evidence type="ECO:0000256" key="4">
    <source>
        <dbReference type="ARBA" id="ARBA00022692"/>
    </source>
</evidence>
<dbReference type="AlphaFoldDB" id="D8QLK4"/>
<dbReference type="OMA" id="ICEHDAV"/>
<evidence type="ECO:0000256" key="7">
    <source>
        <dbReference type="ARBA" id="ARBA00022989"/>
    </source>
</evidence>
<evidence type="ECO:0000256" key="3">
    <source>
        <dbReference type="ARBA" id="ARBA00022089"/>
    </source>
</evidence>
<dbReference type="Proteomes" id="UP000007431">
    <property type="component" value="Unassembled WGS sequence"/>
</dbReference>
<dbReference type="GO" id="GO:0006078">
    <property type="term" value="P:(1-&gt;6)-beta-D-glucan biosynthetic process"/>
    <property type="evidence" value="ECO:0007669"/>
    <property type="project" value="TreeGrafter"/>
</dbReference>
<keyword evidence="5 11" id="KW-0732">Signal</keyword>
<feature type="non-terminal residue" evidence="13">
    <location>
        <position position="295"/>
    </location>
</feature>
<evidence type="ECO:0000256" key="5">
    <source>
        <dbReference type="ARBA" id="ARBA00022729"/>
    </source>
</evidence>
<proteinExistence type="inferred from homology"/>
<comment type="subcellular location">
    <subcellularLocation>
        <location evidence="1">Endoplasmic reticulum membrane</location>
        <topology evidence="1">Single-pass type I membrane protein</topology>
    </subcellularLocation>
</comment>
<keyword evidence="4 10" id="KW-0812">Transmembrane</keyword>
<keyword evidence="9" id="KW-0961">Cell wall biogenesis/degradation</keyword>
<keyword evidence="14" id="KW-1185">Reference proteome</keyword>
<dbReference type="PANTHER" id="PTHR28285">
    <property type="entry name" value="PROTEIN BIG1"/>
    <property type="match status" value="1"/>
</dbReference>
<evidence type="ECO:0000313" key="14">
    <source>
        <dbReference type="Proteomes" id="UP000007431"/>
    </source>
</evidence>
<dbReference type="InParanoid" id="D8QLK4"/>